<protein>
    <submittedName>
        <fullName evidence="2">DUF5916 domain-containing protein</fullName>
    </submittedName>
</protein>
<organism evidence="2 3">
    <name type="scientific">Sungkyunkwania multivorans</name>
    <dbReference type="NCBI Taxonomy" id="1173618"/>
    <lineage>
        <taxon>Bacteria</taxon>
        <taxon>Pseudomonadati</taxon>
        <taxon>Bacteroidota</taxon>
        <taxon>Flavobacteriia</taxon>
        <taxon>Flavobacteriales</taxon>
        <taxon>Flavobacteriaceae</taxon>
        <taxon>Sungkyunkwania</taxon>
    </lineage>
</organism>
<keyword evidence="3" id="KW-1185">Reference proteome</keyword>
<dbReference type="CDD" id="cd09618">
    <property type="entry name" value="CBM9_like_2"/>
    <property type="match status" value="1"/>
</dbReference>
<feature type="domain" description="DUF5916" evidence="1">
    <location>
        <begin position="234"/>
        <end position="640"/>
    </location>
</feature>
<name>A0ABW3CVI6_9FLAO</name>
<proteinExistence type="predicted"/>
<dbReference type="Pfam" id="PF19313">
    <property type="entry name" value="DUF5916"/>
    <property type="match status" value="1"/>
</dbReference>
<evidence type="ECO:0000313" key="3">
    <source>
        <dbReference type="Proteomes" id="UP001596978"/>
    </source>
</evidence>
<accession>A0ABW3CVI6</accession>
<reference evidence="3" key="1">
    <citation type="journal article" date="2019" name="Int. J. Syst. Evol. Microbiol.">
        <title>The Global Catalogue of Microorganisms (GCM) 10K type strain sequencing project: providing services to taxonomists for standard genome sequencing and annotation.</title>
        <authorList>
            <consortium name="The Broad Institute Genomics Platform"/>
            <consortium name="The Broad Institute Genome Sequencing Center for Infectious Disease"/>
            <person name="Wu L."/>
            <person name="Ma J."/>
        </authorList>
    </citation>
    <scope>NUCLEOTIDE SEQUENCE [LARGE SCALE GENOMIC DNA]</scope>
    <source>
        <strain evidence="3">CCUG 62952</strain>
    </source>
</reference>
<evidence type="ECO:0000259" key="1">
    <source>
        <dbReference type="Pfam" id="PF19313"/>
    </source>
</evidence>
<dbReference type="EMBL" id="JBHTJH010000004">
    <property type="protein sequence ID" value="MFD0861177.1"/>
    <property type="molecule type" value="Genomic_DNA"/>
</dbReference>
<sequence length="730" mass="83696">MRTAFFLLLSIFTIGSSISQQKQFTVKYTQTNFKIDGILDEPAWAEAESAHEFQQYFPSDSVAAIEQTDIKMLYDKRTLYIGIRLETSGADFIVPSLERDFRAGGNDNISILFDTFNDGTNAFLFGMNPLGVQREGLISGGGSDLRGFSTTWDVKWQGEARIFEDHYIVEMAIPLTSLKFKDGTQKFRFNSYRFNTSANERSTWMKIPQNQFIFNLAFMGDMVFEQPLGRSRTPLAIIPYINGQSNKNFESDVANTNLKFGGDAKIAIGNGMNMDITINPDFSNVEVDNLVTNLTRFEIGLPERRQFFIDNSDLFSDFGEPREANPFFSRRIGIAEDANGDNIQNDIIGGVRLSGKLNEDWRLGFLNIQTEKDETNEIPSNNNTVFVLQKKVFSRSNLSFLFLNRETFGKYRFLEVGDRYNRVIGLDYNLASANNTWQGKFYAHHSFGENGIGNDASTGAILNYNSRFYRVGLQGFYVGDDFRSDLGFIRRTDILSIEPTVERLFWPTDSAINNHSISIAPNFIWRPELDFRNTDYTISTEWGAEFINTSELEVEMNNRFIYLTESFDPTNTDGALELPANEGYHFTNFSVSFQSDRRKIFSYTIEPSFGSFFNGDIISLEGQMDLRLQPNFLTSLRARYDNITLPDPFPSASIWIISQNFNVTFSKSIFWSTIFQYSSQNDNLGINTRLQWRFAPLSDLFIVYNDNYFTENFVPLNRSINLKLTYWLNL</sequence>
<dbReference type="RefSeq" id="WP_386403715.1">
    <property type="nucleotide sequence ID" value="NZ_JBHTJH010000004.1"/>
</dbReference>
<gene>
    <name evidence="2" type="ORF">ACFQ1M_03075</name>
</gene>
<dbReference type="InterPro" id="IPR045670">
    <property type="entry name" value="DUF5916"/>
</dbReference>
<dbReference type="SUPFAM" id="SSF49344">
    <property type="entry name" value="CBD9-like"/>
    <property type="match status" value="1"/>
</dbReference>
<dbReference type="Proteomes" id="UP001596978">
    <property type="component" value="Unassembled WGS sequence"/>
</dbReference>
<dbReference type="Gene3D" id="2.60.40.1190">
    <property type="match status" value="1"/>
</dbReference>
<comment type="caution">
    <text evidence="2">The sequence shown here is derived from an EMBL/GenBank/DDBJ whole genome shotgun (WGS) entry which is preliminary data.</text>
</comment>
<evidence type="ECO:0000313" key="2">
    <source>
        <dbReference type="EMBL" id="MFD0861177.1"/>
    </source>
</evidence>